<reference evidence="2 3" key="1">
    <citation type="submission" date="2014-04" db="EMBL/GenBank/DDBJ databases">
        <title>Whole genome of Muricauda olearia.</title>
        <authorList>
            <person name="Zhang X.-H."/>
            <person name="Tang K."/>
        </authorList>
    </citation>
    <scope>NUCLEOTIDE SEQUENCE [LARGE SCALE GENOMIC DNA]</scope>
    <source>
        <strain evidence="2 3">Th120</strain>
    </source>
</reference>
<accession>A0A444VKN2</accession>
<evidence type="ECO:0000313" key="3">
    <source>
        <dbReference type="Proteomes" id="UP000290261"/>
    </source>
</evidence>
<dbReference type="Pfam" id="PF09346">
    <property type="entry name" value="SMI1_KNR4"/>
    <property type="match status" value="1"/>
</dbReference>
<dbReference type="InterPro" id="IPR018958">
    <property type="entry name" value="Knr4/Smi1-like_dom"/>
</dbReference>
<dbReference type="Gene3D" id="3.40.1580.10">
    <property type="entry name" value="SMI1/KNR4-like"/>
    <property type="match status" value="1"/>
</dbReference>
<dbReference type="Proteomes" id="UP000290261">
    <property type="component" value="Unassembled WGS sequence"/>
</dbReference>
<comment type="caution">
    <text evidence="2">The sequence shown here is derived from an EMBL/GenBank/DDBJ whole genome shotgun (WGS) entry which is preliminary data.</text>
</comment>
<dbReference type="SUPFAM" id="SSF160631">
    <property type="entry name" value="SMI1/KNR4-like"/>
    <property type="match status" value="1"/>
</dbReference>
<dbReference type="RefSeq" id="WP_129654368.1">
    <property type="nucleotide sequence ID" value="NZ_ML142910.1"/>
</dbReference>
<organism evidence="2 3">
    <name type="scientific">Flagellimonas olearia</name>
    <dbReference type="NCBI Taxonomy" id="552546"/>
    <lineage>
        <taxon>Bacteria</taxon>
        <taxon>Pseudomonadati</taxon>
        <taxon>Bacteroidota</taxon>
        <taxon>Flavobacteriia</taxon>
        <taxon>Flavobacteriales</taxon>
        <taxon>Flavobacteriaceae</taxon>
        <taxon>Flagellimonas</taxon>
    </lineage>
</organism>
<protein>
    <recommendedName>
        <fullName evidence="1">Knr4/Smi1-like domain-containing protein</fullName>
    </recommendedName>
</protein>
<feature type="domain" description="Knr4/Smi1-like" evidence="1">
    <location>
        <begin position="40"/>
        <end position="165"/>
    </location>
</feature>
<proteinExistence type="predicted"/>
<sequence>MIKEGVEKILSDLLKKSMTQVGNNYFTPQQVQGNWIGNPAATTSEVQETELRLGIQLPEDYKEFLSIANGYPTHNDAVEPSFLEVGQIQYLKTYDHEIVEIWKGTGNDETGAILEQSIIIAGMNEEQYFLLIPPNNTTTVWRYWKFASWIPGEIEYKNLTDYFLDVISSIDSM</sequence>
<dbReference type="AlphaFoldDB" id="A0A444VKN2"/>
<dbReference type="EMBL" id="JJMP01000006">
    <property type="protein sequence ID" value="RYC51319.1"/>
    <property type="molecule type" value="Genomic_DNA"/>
</dbReference>
<keyword evidence="3" id="KW-1185">Reference proteome</keyword>
<evidence type="ECO:0000313" key="2">
    <source>
        <dbReference type="EMBL" id="RYC51319.1"/>
    </source>
</evidence>
<name>A0A444VKN2_9FLAO</name>
<gene>
    <name evidence="2" type="ORF">DN53_14030</name>
</gene>
<dbReference type="SMART" id="SM00860">
    <property type="entry name" value="SMI1_KNR4"/>
    <property type="match status" value="1"/>
</dbReference>
<evidence type="ECO:0000259" key="1">
    <source>
        <dbReference type="SMART" id="SM00860"/>
    </source>
</evidence>
<dbReference type="InterPro" id="IPR037883">
    <property type="entry name" value="Knr4/Smi1-like_sf"/>
</dbReference>